<accession>G5SVG1</accession>
<organism evidence="1 2">
    <name type="scientific">Paraprevotella clara YIT 11840</name>
    <dbReference type="NCBI Taxonomy" id="762968"/>
    <lineage>
        <taxon>Bacteria</taxon>
        <taxon>Pseudomonadati</taxon>
        <taxon>Bacteroidota</taxon>
        <taxon>Bacteroidia</taxon>
        <taxon>Bacteroidales</taxon>
        <taxon>Prevotellaceae</taxon>
        <taxon>Paraprevotella</taxon>
    </lineage>
</organism>
<dbReference type="AlphaFoldDB" id="G5SVG1"/>
<keyword evidence="2" id="KW-1185">Reference proteome</keyword>
<comment type="caution">
    <text evidence="1">The sequence shown here is derived from an EMBL/GenBank/DDBJ whole genome shotgun (WGS) entry which is preliminary data.</text>
</comment>
<name>G5SVG1_9BACT</name>
<sequence>MAGARLQDIVLLGSAEKLDWQLTDEGLEIRFPEHKPCSCAYTFKILFDREVGKDLQSEASDEILKQGSPV</sequence>
<dbReference type="Gene3D" id="2.60.40.1180">
    <property type="entry name" value="Golgi alpha-mannosidase II"/>
    <property type="match status" value="1"/>
</dbReference>
<reference evidence="1 2" key="1">
    <citation type="submission" date="2011-03" db="EMBL/GenBank/DDBJ databases">
        <authorList>
            <person name="Weinstock G."/>
            <person name="Sodergren E."/>
            <person name="Clifton S."/>
            <person name="Fulton L."/>
            <person name="Fulton B."/>
            <person name="Courtney L."/>
            <person name="Fronick C."/>
            <person name="Harrison M."/>
            <person name="Strong C."/>
            <person name="Farmer C."/>
            <person name="Delahaunty K."/>
            <person name="Markovic C."/>
            <person name="Hall O."/>
            <person name="Minx P."/>
            <person name="Tomlinson C."/>
            <person name="Mitreva M."/>
            <person name="Hou S."/>
            <person name="Chen J."/>
            <person name="Wollam A."/>
            <person name="Pepin K.H."/>
            <person name="Johnson M."/>
            <person name="Bhonagiri V."/>
            <person name="Zhang X."/>
            <person name="Suruliraj S."/>
            <person name="Warren W."/>
            <person name="Chinwalla A."/>
            <person name="Mardis E.R."/>
            <person name="Wilson R.K."/>
        </authorList>
    </citation>
    <scope>NUCLEOTIDE SEQUENCE [LARGE SCALE GENOMIC DNA]</scope>
    <source>
        <strain evidence="1 2">YIT 11840</strain>
    </source>
</reference>
<evidence type="ECO:0000313" key="2">
    <source>
        <dbReference type="Proteomes" id="UP000003598"/>
    </source>
</evidence>
<dbReference type="InterPro" id="IPR013780">
    <property type="entry name" value="Glyco_hydro_b"/>
</dbReference>
<protein>
    <submittedName>
        <fullName evidence="1">Uncharacterized protein</fullName>
    </submittedName>
</protein>
<dbReference type="HOGENOM" id="CLU_2754229_0_0_10"/>
<dbReference type="EMBL" id="AFFY01000054">
    <property type="protein sequence ID" value="EHG98816.1"/>
    <property type="molecule type" value="Genomic_DNA"/>
</dbReference>
<evidence type="ECO:0000313" key="1">
    <source>
        <dbReference type="EMBL" id="EHG98816.1"/>
    </source>
</evidence>
<proteinExistence type="predicted"/>
<dbReference type="STRING" id="762968.HMPREF9441_03335"/>
<gene>
    <name evidence="1" type="ORF">HMPREF9441_03335</name>
</gene>
<dbReference type="Proteomes" id="UP000003598">
    <property type="component" value="Unassembled WGS sequence"/>
</dbReference>
<dbReference type="PATRIC" id="fig|762968.3.peg.2944"/>